<evidence type="ECO:0000313" key="1">
    <source>
        <dbReference type="EMBL" id="KUG04684.1"/>
    </source>
</evidence>
<name>A0A0W8E7X8_9ZZZZ</name>
<gene>
    <name evidence="1" type="ORF">ASZ90_017823</name>
</gene>
<accession>A0A0W8E7X8</accession>
<dbReference type="EMBL" id="LNQE01001842">
    <property type="protein sequence ID" value="KUG04684.1"/>
    <property type="molecule type" value="Genomic_DNA"/>
</dbReference>
<proteinExistence type="predicted"/>
<reference evidence="1" key="1">
    <citation type="journal article" date="2015" name="Proc. Natl. Acad. Sci. U.S.A.">
        <title>Networks of energetic and metabolic interactions define dynamics in microbial communities.</title>
        <authorList>
            <person name="Embree M."/>
            <person name="Liu J.K."/>
            <person name="Al-Bassam M.M."/>
            <person name="Zengler K."/>
        </authorList>
    </citation>
    <scope>NUCLEOTIDE SEQUENCE</scope>
</reference>
<organism evidence="1">
    <name type="scientific">hydrocarbon metagenome</name>
    <dbReference type="NCBI Taxonomy" id="938273"/>
    <lineage>
        <taxon>unclassified sequences</taxon>
        <taxon>metagenomes</taxon>
        <taxon>ecological metagenomes</taxon>
    </lineage>
</organism>
<dbReference type="AlphaFoldDB" id="A0A0W8E7X8"/>
<comment type="caution">
    <text evidence="1">The sequence shown here is derived from an EMBL/GenBank/DDBJ whole genome shotgun (WGS) entry which is preliminary data.</text>
</comment>
<protein>
    <submittedName>
        <fullName evidence="1">Fad/fmn-containing dehydrogenase</fullName>
    </submittedName>
</protein>
<sequence length="144" mass="17041">MARLRFKVRFDFAAESKPGKLFFGNKNTVEQAEEVRQHKVTLLRNIPVQGINIEDIDMGHEIYSIIDDYTNKVTYYAPVAIFFTADSLENAVKFTMKEEFRTIEIIDPDEIKLSQMETVRLIQNVNEEMLNYKQILERRMDNWK</sequence>